<evidence type="ECO:0000313" key="3">
    <source>
        <dbReference type="Proteomes" id="UP001153076"/>
    </source>
</evidence>
<dbReference type="Proteomes" id="UP001153076">
    <property type="component" value="Unassembled WGS sequence"/>
</dbReference>
<evidence type="ECO:0000313" key="2">
    <source>
        <dbReference type="EMBL" id="KAJ8448936.1"/>
    </source>
</evidence>
<name>A0A9Q1QPF9_9CARY</name>
<comment type="caution">
    <text evidence="2">The sequence shown here is derived from an EMBL/GenBank/DDBJ whole genome shotgun (WGS) entry which is preliminary data.</text>
</comment>
<feature type="region of interest" description="Disordered" evidence="1">
    <location>
        <begin position="302"/>
        <end position="323"/>
    </location>
</feature>
<evidence type="ECO:0000256" key="1">
    <source>
        <dbReference type="SAM" id="MobiDB-lite"/>
    </source>
</evidence>
<organism evidence="2 3">
    <name type="scientific">Carnegiea gigantea</name>
    <dbReference type="NCBI Taxonomy" id="171969"/>
    <lineage>
        <taxon>Eukaryota</taxon>
        <taxon>Viridiplantae</taxon>
        <taxon>Streptophyta</taxon>
        <taxon>Embryophyta</taxon>
        <taxon>Tracheophyta</taxon>
        <taxon>Spermatophyta</taxon>
        <taxon>Magnoliopsida</taxon>
        <taxon>eudicotyledons</taxon>
        <taxon>Gunneridae</taxon>
        <taxon>Pentapetalae</taxon>
        <taxon>Caryophyllales</taxon>
        <taxon>Cactineae</taxon>
        <taxon>Cactaceae</taxon>
        <taxon>Cactoideae</taxon>
        <taxon>Echinocereeae</taxon>
        <taxon>Carnegiea</taxon>
    </lineage>
</organism>
<keyword evidence="3" id="KW-1185">Reference proteome</keyword>
<accession>A0A9Q1QPF9</accession>
<dbReference type="EMBL" id="JAKOGI010000026">
    <property type="protein sequence ID" value="KAJ8448936.1"/>
    <property type="molecule type" value="Genomic_DNA"/>
</dbReference>
<feature type="region of interest" description="Disordered" evidence="1">
    <location>
        <begin position="118"/>
        <end position="165"/>
    </location>
</feature>
<feature type="compositionally biased region" description="Basic and acidic residues" evidence="1">
    <location>
        <begin position="214"/>
        <end position="228"/>
    </location>
</feature>
<protein>
    <submittedName>
        <fullName evidence="2">Uncharacterized protein</fullName>
    </submittedName>
</protein>
<dbReference type="AlphaFoldDB" id="A0A9Q1QPF9"/>
<reference evidence="2" key="1">
    <citation type="submission" date="2022-04" db="EMBL/GenBank/DDBJ databases">
        <title>Carnegiea gigantea Genome sequencing and assembly v2.</title>
        <authorList>
            <person name="Copetti D."/>
            <person name="Sanderson M.J."/>
            <person name="Burquez A."/>
            <person name="Wojciechowski M.F."/>
        </authorList>
    </citation>
    <scope>NUCLEOTIDE SEQUENCE</scope>
    <source>
        <strain evidence="2">SGP5-SGP5p</strain>
        <tissue evidence="2">Aerial part</tissue>
    </source>
</reference>
<gene>
    <name evidence="2" type="ORF">Cgig2_030792</name>
</gene>
<feature type="compositionally biased region" description="Acidic residues" evidence="1">
    <location>
        <begin position="135"/>
        <end position="156"/>
    </location>
</feature>
<proteinExistence type="predicted"/>
<sequence length="323" mass="36133">MEYLPAPKPFVFLLCTTETPAAKSTALRGDFALDFDKKRGLFVRTPNLIYIEGDMTSCYLDPNKISADDLKAKVVDMGYGEDRVGKLHLKKPNVAFGQAFVPIENDEHEIELEKAVGCSEEAGSSGNGGAILDGLGDDDKDSDEIMSPNESEDDENERDKKIARREFPQFNEKLRRKDGTRNYSVDWLAETYIETFRIQPHMKPRVFKAMVDQRRPEEGEHSKKHFDSSGKVSRKGHKKNCSKCGVVGCTKTTCNKQADVNHRASNSSHAPSQLDRMIMIPTPQKNGNVLVHLDVIPKQPTTQVIQRPVHSNATPKQTTTQST</sequence>
<feature type="region of interest" description="Disordered" evidence="1">
    <location>
        <begin position="214"/>
        <end position="240"/>
    </location>
</feature>